<dbReference type="RefSeq" id="WP_106182225.1">
    <property type="nucleotide sequence ID" value="NZ_PVNH01000014.1"/>
</dbReference>
<dbReference type="PROSITE" id="PS50977">
    <property type="entry name" value="HTH_TETR_2"/>
    <property type="match status" value="1"/>
</dbReference>
<dbReference type="PANTHER" id="PTHR30055">
    <property type="entry name" value="HTH-TYPE TRANSCRIPTIONAL REGULATOR RUTR"/>
    <property type="match status" value="1"/>
</dbReference>
<dbReference type="PANTHER" id="PTHR30055:SF226">
    <property type="entry name" value="HTH-TYPE TRANSCRIPTIONAL REGULATOR PKSA"/>
    <property type="match status" value="1"/>
</dbReference>
<dbReference type="EMBL" id="PVNH01000014">
    <property type="protein sequence ID" value="PRX43644.1"/>
    <property type="molecule type" value="Genomic_DNA"/>
</dbReference>
<sequence>MAESGTRARKAAETRARMLAAARRLFVEHGYAATSMQAVAKEAGVAVQTLYFTFATKRALLSELVDVEVAGDMEPVATLDRPWVAEALAAPPERLLRLVVEGTGRIHTRVAPVLEVVRSAAAADPEIAALWRANIEQRHTVLTTFAGALAARSALRPGVGTGRVADMMLATLSPETYLLLVSRRGWSHEEWADWATGTLRCQLLADVD</sequence>
<gene>
    <name evidence="4" type="ORF">B0I33_114105</name>
</gene>
<keyword evidence="5" id="KW-1185">Reference proteome</keyword>
<dbReference type="SUPFAM" id="SSF46689">
    <property type="entry name" value="Homeodomain-like"/>
    <property type="match status" value="1"/>
</dbReference>
<dbReference type="InterPro" id="IPR001647">
    <property type="entry name" value="HTH_TetR"/>
</dbReference>
<protein>
    <submittedName>
        <fullName evidence="4">TetR family transcriptional regulator</fullName>
    </submittedName>
</protein>
<reference evidence="4 5" key="1">
    <citation type="submission" date="2018-03" db="EMBL/GenBank/DDBJ databases">
        <title>Genomic Encyclopedia of Type Strains, Phase III (KMG-III): the genomes of soil and plant-associated and newly described type strains.</title>
        <authorList>
            <person name="Whitman W."/>
        </authorList>
    </citation>
    <scope>NUCLEOTIDE SEQUENCE [LARGE SCALE GENOMIC DNA]</scope>
    <source>
        <strain evidence="4 5">CGMCC 4.7125</strain>
    </source>
</reference>
<feature type="DNA-binding region" description="H-T-H motif" evidence="2">
    <location>
        <begin position="35"/>
        <end position="54"/>
    </location>
</feature>
<dbReference type="InterPro" id="IPR009057">
    <property type="entry name" value="Homeodomain-like_sf"/>
</dbReference>
<dbReference type="InterPro" id="IPR036271">
    <property type="entry name" value="Tet_transcr_reg_TetR-rel_C_sf"/>
</dbReference>
<evidence type="ECO:0000313" key="4">
    <source>
        <dbReference type="EMBL" id="PRX43644.1"/>
    </source>
</evidence>
<dbReference type="InterPro" id="IPR050109">
    <property type="entry name" value="HTH-type_TetR-like_transc_reg"/>
</dbReference>
<dbReference type="SUPFAM" id="SSF48498">
    <property type="entry name" value="Tetracyclin repressor-like, C-terminal domain"/>
    <property type="match status" value="1"/>
</dbReference>
<dbReference type="AlphaFoldDB" id="A0A2T0LL78"/>
<keyword evidence="1 2" id="KW-0238">DNA-binding</keyword>
<name>A0A2T0LL78_9PSEU</name>
<dbReference type="PRINTS" id="PR00455">
    <property type="entry name" value="HTHTETR"/>
</dbReference>
<evidence type="ECO:0000256" key="2">
    <source>
        <dbReference type="PROSITE-ProRule" id="PRU00335"/>
    </source>
</evidence>
<dbReference type="GO" id="GO:0000976">
    <property type="term" value="F:transcription cis-regulatory region binding"/>
    <property type="evidence" value="ECO:0007669"/>
    <property type="project" value="TreeGrafter"/>
</dbReference>
<feature type="domain" description="HTH tetR-type" evidence="3">
    <location>
        <begin position="12"/>
        <end position="72"/>
    </location>
</feature>
<dbReference type="Proteomes" id="UP000238362">
    <property type="component" value="Unassembled WGS sequence"/>
</dbReference>
<dbReference type="Gene3D" id="1.10.357.10">
    <property type="entry name" value="Tetracycline Repressor, domain 2"/>
    <property type="match status" value="1"/>
</dbReference>
<proteinExistence type="predicted"/>
<comment type="caution">
    <text evidence="4">The sequence shown here is derived from an EMBL/GenBank/DDBJ whole genome shotgun (WGS) entry which is preliminary data.</text>
</comment>
<organism evidence="4 5">
    <name type="scientific">Prauserella shujinwangii</name>
    <dbReference type="NCBI Taxonomy" id="1453103"/>
    <lineage>
        <taxon>Bacteria</taxon>
        <taxon>Bacillati</taxon>
        <taxon>Actinomycetota</taxon>
        <taxon>Actinomycetes</taxon>
        <taxon>Pseudonocardiales</taxon>
        <taxon>Pseudonocardiaceae</taxon>
        <taxon>Prauserella</taxon>
    </lineage>
</organism>
<dbReference type="GO" id="GO:0003700">
    <property type="term" value="F:DNA-binding transcription factor activity"/>
    <property type="evidence" value="ECO:0007669"/>
    <property type="project" value="TreeGrafter"/>
</dbReference>
<evidence type="ECO:0000259" key="3">
    <source>
        <dbReference type="PROSITE" id="PS50977"/>
    </source>
</evidence>
<evidence type="ECO:0000256" key="1">
    <source>
        <dbReference type="ARBA" id="ARBA00023125"/>
    </source>
</evidence>
<evidence type="ECO:0000313" key="5">
    <source>
        <dbReference type="Proteomes" id="UP000238362"/>
    </source>
</evidence>
<dbReference type="OrthoDB" id="4823039at2"/>
<accession>A0A2T0LL78</accession>
<dbReference type="Pfam" id="PF00440">
    <property type="entry name" value="TetR_N"/>
    <property type="match status" value="1"/>
</dbReference>